<gene>
    <name evidence="4" type="ORF">N657DRAFT_623895</name>
</gene>
<dbReference type="SUPFAM" id="SSF51735">
    <property type="entry name" value="NAD(P)-binding Rossmann-fold domains"/>
    <property type="match status" value="1"/>
</dbReference>
<dbReference type="EMBL" id="MU853235">
    <property type="protein sequence ID" value="KAK4120939.1"/>
    <property type="molecule type" value="Genomic_DNA"/>
</dbReference>
<dbReference type="InterPro" id="IPR048666">
    <property type="entry name" value="RedAm-like_C"/>
</dbReference>
<evidence type="ECO:0000259" key="3">
    <source>
        <dbReference type="Pfam" id="PF21761"/>
    </source>
</evidence>
<sequence>MSPTSDKPPLNPQPVSFLGLGNMGLAVAERLLGTGHKITVWNRTPSKANSLVAKGATLAESPSACVVASPIVILFLLSDAATQEVLSTVQDFSEKTIINLTNGTPSQARNRAAYVAARGAHAYLHGAVMVPPMLVGQPESLTIYSGPRSAFESIVTVTAALGASTHVCEDAGMAALLDNALLSIMGGLFEGFVQSLALVGKAGVDEVEFTTGLAVPLLKGFAGWLPRISEQARSRQYRGGSTLLMQLEALDNIAETGRELGLERILLESLRSVISEAVIRGKGEENVAGLVGLLTDQ</sequence>
<feature type="domain" description="6-phosphogluconate dehydrogenase NADP-binding" evidence="2">
    <location>
        <begin position="15"/>
        <end position="122"/>
    </location>
</feature>
<evidence type="ECO:0000313" key="4">
    <source>
        <dbReference type="EMBL" id="KAK4120939.1"/>
    </source>
</evidence>
<evidence type="ECO:0000256" key="1">
    <source>
        <dbReference type="ARBA" id="ARBA00023002"/>
    </source>
</evidence>
<dbReference type="Gene3D" id="3.40.50.720">
    <property type="entry name" value="NAD(P)-binding Rossmann-like Domain"/>
    <property type="match status" value="1"/>
</dbReference>
<evidence type="ECO:0000313" key="5">
    <source>
        <dbReference type="Proteomes" id="UP001302602"/>
    </source>
</evidence>
<dbReference type="Gene3D" id="1.10.1040.10">
    <property type="entry name" value="N-(1-d-carboxylethyl)-l-norvaline Dehydrogenase, domain 2"/>
    <property type="match status" value="1"/>
</dbReference>
<feature type="domain" description="NADPH-dependent reductive aminase-like C-terminal" evidence="3">
    <location>
        <begin position="170"/>
        <end position="294"/>
    </location>
</feature>
<dbReference type="InterPro" id="IPR015815">
    <property type="entry name" value="HIBADH-related"/>
</dbReference>
<name>A0AAN6Z1V5_9PEZI</name>
<dbReference type="RefSeq" id="XP_062644710.1">
    <property type="nucleotide sequence ID" value="XM_062790701.1"/>
</dbReference>
<dbReference type="GO" id="GO:0031491">
    <property type="term" value="F:nucleosome binding"/>
    <property type="evidence" value="ECO:0007669"/>
    <property type="project" value="TreeGrafter"/>
</dbReference>
<reference evidence="4" key="1">
    <citation type="journal article" date="2023" name="Mol. Phylogenet. Evol.">
        <title>Genome-scale phylogeny and comparative genomics of the fungal order Sordariales.</title>
        <authorList>
            <person name="Hensen N."/>
            <person name="Bonometti L."/>
            <person name="Westerberg I."/>
            <person name="Brannstrom I.O."/>
            <person name="Guillou S."/>
            <person name="Cros-Aarteil S."/>
            <person name="Calhoun S."/>
            <person name="Haridas S."/>
            <person name="Kuo A."/>
            <person name="Mondo S."/>
            <person name="Pangilinan J."/>
            <person name="Riley R."/>
            <person name="LaButti K."/>
            <person name="Andreopoulos B."/>
            <person name="Lipzen A."/>
            <person name="Chen C."/>
            <person name="Yan M."/>
            <person name="Daum C."/>
            <person name="Ng V."/>
            <person name="Clum A."/>
            <person name="Steindorff A."/>
            <person name="Ohm R.A."/>
            <person name="Martin F."/>
            <person name="Silar P."/>
            <person name="Natvig D.O."/>
            <person name="Lalanne C."/>
            <person name="Gautier V."/>
            <person name="Ament-Velasquez S.L."/>
            <person name="Kruys A."/>
            <person name="Hutchinson M.I."/>
            <person name="Powell A.J."/>
            <person name="Barry K."/>
            <person name="Miller A.N."/>
            <person name="Grigoriev I.V."/>
            <person name="Debuchy R."/>
            <person name="Gladieux P."/>
            <person name="Hiltunen Thoren M."/>
            <person name="Johannesson H."/>
        </authorList>
    </citation>
    <scope>NUCLEOTIDE SEQUENCE</scope>
    <source>
        <strain evidence="4">CBS 731.68</strain>
    </source>
</reference>
<dbReference type="PANTHER" id="PTHR43580:SF2">
    <property type="entry name" value="CYTOKINE-LIKE NUCLEAR FACTOR N-PAC"/>
    <property type="match status" value="1"/>
</dbReference>
<dbReference type="InterPro" id="IPR051265">
    <property type="entry name" value="HIBADH-related_NP60_sf"/>
</dbReference>
<dbReference type="Proteomes" id="UP001302602">
    <property type="component" value="Unassembled WGS sequence"/>
</dbReference>
<dbReference type="PANTHER" id="PTHR43580">
    <property type="entry name" value="OXIDOREDUCTASE GLYR1-RELATED"/>
    <property type="match status" value="1"/>
</dbReference>
<dbReference type="InterPro" id="IPR006115">
    <property type="entry name" value="6PGDH_NADP-bd"/>
</dbReference>
<dbReference type="InterPro" id="IPR013328">
    <property type="entry name" value="6PGD_dom2"/>
</dbReference>
<dbReference type="InterPro" id="IPR036291">
    <property type="entry name" value="NAD(P)-bd_dom_sf"/>
</dbReference>
<dbReference type="GO" id="GO:0003677">
    <property type="term" value="F:DNA binding"/>
    <property type="evidence" value="ECO:0007669"/>
    <property type="project" value="TreeGrafter"/>
</dbReference>
<keyword evidence="1" id="KW-0560">Oxidoreductase</keyword>
<dbReference type="Pfam" id="PF21761">
    <property type="entry name" value="RedAm-like_C"/>
    <property type="match status" value="1"/>
</dbReference>
<dbReference type="Pfam" id="PF03446">
    <property type="entry name" value="NAD_binding_2"/>
    <property type="match status" value="1"/>
</dbReference>
<dbReference type="PIRSF" id="PIRSF000103">
    <property type="entry name" value="HIBADH"/>
    <property type="match status" value="1"/>
</dbReference>
<dbReference type="AlphaFoldDB" id="A0AAN6Z1V5"/>
<reference evidence="4" key="2">
    <citation type="submission" date="2023-05" db="EMBL/GenBank/DDBJ databases">
        <authorList>
            <consortium name="Lawrence Berkeley National Laboratory"/>
            <person name="Steindorff A."/>
            <person name="Hensen N."/>
            <person name="Bonometti L."/>
            <person name="Westerberg I."/>
            <person name="Brannstrom I.O."/>
            <person name="Guillou S."/>
            <person name="Cros-Aarteil S."/>
            <person name="Calhoun S."/>
            <person name="Haridas S."/>
            <person name="Kuo A."/>
            <person name="Mondo S."/>
            <person name="Pangilinan J."/>
            <person name="Riley R."/>
            <person name="Labutti K."/>
            <person name="Andreopoulos B."/>
            <person name="Lipzen A."/>
            <person name="Chen C."/>
            <person name="Yanf M."/>
            <person name="Daum C."/>
            <person name="Ng V."/>
            <person name="Clum A."/>
            <person name="Ohm R."/>
            <person name="Martin F."/>
            <person name="Silar P."/>
            <person name="Natvig D."/>
            <person name="Lalanne C."/>
            <person name="Gautier V."/>
            <person name="Ament-Velasquez S.L."/>
            <person name="Kruys A."/>
            <person name="Hutchinson M.I."/>
            <person name="Powell A.J."/>
            <person name="Barry K."/>
            <person name="Miller A.N."/>
            <person name="Grigoriev I.V."/>
            <person name="Debuchy R."/>
            <person name="Gladieux P."/>
            <person name="Thoren M.H."/>
            <person name="Johannesson H."/>
        </authorList>
    </citation>
    <scope>NUCLEOTIDE SEQUENCE</scope>
    <source>
        <strain evidence="4">CBS 731.68</strain>
    </source>
</reference>
<proteinExistence type="predicted"/>
<dbReference type="GO" id="GO:0140673">
    <property type="term" value="P:transcription elongation-coupled chromatin remodeling"/>
    <property type="evidence" value="ECO:0007669"/>
    <property type="project" value="TreeGrafter"/>
</dbReference>
<dbReference type="GO" id="GO:0050661">
    <property type="term" value="F:NADP binding"/>
    <property type="evidence" value="ECO:0007669"/>
    <property type="project" value="InterPro"/>
</dbReference>
<protein>
    <submittedName>
        <fullName evidence="4">NAD(P)-binding protein</fullName>
    </submittedName>
</protein>
<dbReference type="GO" id="GO:0016491">
    <property type="term" value="F:oxidoreductase activity"/>
    <property type="evidence" value="ECO:0007669"/>
    <property type="project" value="UniProtKB-KW"/>
</dbReference>
<accession>A0AAN6Z1V5</accession>
<evidence type="ECO:0000259" key="2">
    <source>
        <dbReference type="Pfam" id="PF03446"/>
    </source>
</evidence>
<keyword evidence="5" id="KW-1185">Reference proteome</keyword>
<organism evidence="4 5">
    <name type="scientific">Parathielavia appendiculata</name>
    <dbReference type="NCBI Taxonomy" id="2587402"/>
    <lineage>
        <taxon>Eukaryota</taxon>
        <taxon>Fungi</taxon>
        <taxon>Dikarya</taxon>
        <taxon>Ascomycota</taxon>
        <taxon>Pezizomycotina</taxon>
        <taxon>Sordariomycetes</taxon>
        <taxon>Sordariomycetidae</taxon>
        <taxon>Sordariales</taxon>
        <taxon>Chaetomiaceae</taxon>
        <taxon>Parathielavia</taxon>
    </lineage>
</organism>
<comment type="caution">
    <text evidence="4">The sequence shown here is derived from an EMBL/GenBank/DDBJ whole genome shotgun (WGS) entry which is preliminary data.</text>
</comment>
<dbReference type="GO" id="GO:0000785">
    <property type="term" value="C:chromatin"/>
    <property type="evidence" value="ECO:0007669"/>
    <property type="project" value="TreeGrafter"/>
</dbReference>
<dbReference type="GeneID" id="87827471"/>